<protein>
    <submittedName>
        <fullName evidence="2">Dihydropteroate synthase</fullName>
        <ecNumber evidence="2">2.5.1.15</ecNumber>
    </submittedName>
</protein>
<accession>A0ABW5GLM3</accession>
<dbReference type="GO" id="GO:0004156">
    <property type="term" value="F:dihydropteroate synthase activity"/>
    <property type="evidence" value="ECO:0007669"/>
    <property type="project" value="UniProtKB-EC"/>
</dbReference>
<dbReference type="InterPro" id="IPR011005">
    <property type="entry name" value="Dihydropteroate_synth-like_sf"/>
</dbReference>
<dbReference type="RefSeq" id="WP_345390570.1">
    <property type="nucleotide sequence ID" value="NZ_BAABHG010000004.1"/>
</dbReference>
<dbReference type="SUPFAM" id="SSF51717">
    <property type="entry name" value="Dihydropteroate synthetase-like"/>
    <property type="match status" value="1"/>
</dbReference>
<dbReference type="PANTHER" id="PTHR20941">
    <property type="entry name" value="FOLATE SYNTHESIS PROTEINS"/>
    <property type="match status" value="1"/>
</dbReference>
<organism evidence="2 3">
    <name type="scientific">Amycolatopsis samaneae</name>
    <dbReference type="NCBI Taxonomy" id="664691"/>
    <lineage>
        <taxon>Bacteria</taxon>
        <taxon>Bacillati</taxon>
        <taxon>Actinomycetota</taxon>
        <taxon>Actinomycetes</taxon>
        <taxon>Pseudonocardiales</taxon>
        <taxon>Pseudonocardiaceae</taxon>
        <taxon>Amycolatopsis</taxon>
    </lineage>
</organism>
<dbReference type="Proteomes" id="UP001597419">
    <property type="component" value="Unassembled WGS sequence"/>
</dbReference>
<evidence type="ECO:0000259" key="1">
    <source>
        <dbReference type="PROSITE" id="PS50972"/>
    </source>
</evidence>
<dbReference type="Gene3D" id="3.20.20.20">
    <property type="entry name" value="Dihydropteroate synthase-like"/>
    <property type="match status" value="1"/>
</dbReference>
<dbReference type="InterPro" id="IPR000489">
    <property type="entry name" value="Pterin-binding_dom"/>
</dbReference>
<name>A0ABW5GLM3_9PSEU</name>
<dbReference type="PROSITE" id="PS50972">
    <property type="entry name" value="PTERIN_BINDING"/>
    <property type="match status" value="1"/>
</dbReference>
<keyword evidence="2" id="KW-0808">Transferase</keyword>
<dbReference type="EMBL" id="JBHUKU010000014">
    <property type="protein sequence ID" value="MFD2461755.1"/>
    <property type="molecule type" value="Genomic_DNA"/>
</dbReference>
<dbReference type="InterPro" id="IPR045031">
    <property type="entry name" value="DHP_synth-like"/>
</dbReference>
<dbReference type="EC" id="2.5.1.15" evidence="2"/>
<evidence type="ECO:0000313" key="2">
    <source>
        <dbReference type="EMBL" id="MFD2461755.1"/>
    </source>
</evidence>
<comment type="caution">
    <text evidence="2">The sequence shown here is derived from an EMBL/GenBank/DDBJ whole genome shotgun (WGS) entry which is preliminary data.</text>
</comment>
<evidence type="ECO:0000313" key="3">
    <source>
        <dbReference type="Proteomes" id="UP001597419"/>
    </source>
</evidence>
<sequence>MRTPDLVLRGRRLTGDRALVMASVETGGDEARDAVHLAGKDGADLVEVPAGALPHCHPGPTFAVATGSAEVAEAACRAGARLIRDTGDADPALLEIVARHGAGYVCAAPGGAVPIAEALAERAERAAAAGVPRQGILVDPGAERPGLLAAVLRQLDAVAATGWPVLLTAPGETAEALTATALAARHGVAVFRTTRVRQTRHAAEMVASVLGTRPPAKAVRWE</sequence>
<reference evidence="3" key="1">
    <citation type="journal article" date="2019" name="Int. J. Syst. Evol. Microbiol.">
        <title>The Global Catalogue of Microorganisms (GCM) 10K type strain sequencing project: providing services to taxonomists for standard genome sequencing and annotation.</title>
        <authorList>
            <consortium name="The Broad Institute Genomics Platform"/>
            <consortium name="The Broad Institute Genome Sequencing Center for Infectious Disease"/>
            <person name="Wu L."/>
            <person name="Ma J."/>
        </authorList>
    </citation>
    <scope>NUCLEOTIDE SEQUENCE [LARGE SCALE GENOMIC DNA]</scope>
    <source>
        <strain evidence="3">CGMCC 4.7643</strain>
    </source>
</reference>
<feature type="domain" description="Pterin-binding" evidence="1">
    <location>
        <begin position="1"/>
        <end position="222"/>
    </location>
</feature>
<dbReference type="PANTHER" id="PTHR20941:SF8">
    <property type="entry name" value="INACTIVE DIHYDROPTEROATE SYNTHASE 2"/>
    <property type="match status" value="1"/>
</dbReference>
<dbReference type="Pfam" id="PF00809">
    <property type="entry name" value="Pterin_bind"/>
    <property type="match status" value="1"/>
</dbReference>
<gene>
    <name evidence="2" type="ORF">ACFSYJ_24320</name>
</gene>
<keyword evidence="3" id="KW-1185">Reference proteome</keyword>
<proteinExistence type="predicted"/>